<evidence type="ECO:0000256" key="8">
    <source>
        <dbReference type="ARBA" id="ARBA00048968"/>
    </source>
</evidence>
<dbReference type="SUPFAM" id="SSF64438">
    <property type="entry name" value="CNF1/YfiH-like putative cysteine hydrolases"/>
    <property type="match status" value="1"/>
</dbReference>
<evidence type="ECO:0000256" key="2">
    <source>
        <dbReference type="ARBA" id="ARBA00007353"/>
    </source>
</evidence>
<comment type="catalytic activity">
    <reaction evidence="8">
        <text>adenosine + phosphate = alpha-D-ribose 1-phosphate + adenine</text>
        <dbReference type="Rhea" id="RHEA:27642"/>
        <dbReference type="ChEBI" id="CHEBI:16335"/>
        <dbReference type="ChEBI" id="CHEBI:16708"/>
        <dbReference type="ChEBI" id="CHEBI:43474"/>
        <dbReference type="ChEBI" id="CHEBI:57720"/>
        <dbReference type="EC" id="2.4.2.1"/>
    </reaction>
    <physiologicalReaction direction="left-to-right" evidence="8">
        <dbReference type="Rhea" id="RHEA:27643"/>
    </physiologicalReaction>
</comment>
<sequence length="246" mass="27398">MEFVQGLPKGVYVGQTRIEHPHMIATDNENLYGFNLALHVNDDVQRVQQHRMVLLRELSQFGVDKLTWMTQTHSTICHTINEQIPFIALEGDGLVTQRTGHALMMMTADCLAVVLGNAEGNEVANLHAGWRGLASGIVENTVSEMQSQPTWAWLGAAISQPCFEVGAEVKAAFCEKYPELESAFIAGQVEGKYQADLYAIARFILNRLGIETIVGGDQCSYQQAQDFFSHRRNSKTGRMATFVFMQ</sequence>
<evidence type="ECO:0000256" key="1">
    <source>
        <dbReference type="ARBA" id="ARBA00000553"/>
    </source>
</evidence>
<comment type="caution">
    <text evidence="11">The sequence shown here is derived from an EMBL/GenBank/DDBJ whole genome shotgun (WGS) entry which is preliminary data.</text>
</comment>
<protein>
    <recommendedName>
        <fullName evidence="10">Purine nucleoside phosphorylase</fullName>
    </recommendedName>
</protein>
<dbReference type="Pfam" id="PF02578">
    <property type="entry name" value="Cu-oxidase_4"/>
    <property type="match status" value="1"/>
</dbReference>
<keyword evidence="6" id="KW-0862">Zinc</keyword>
<dbReference type="Proteomes" id="UP000292110">
    <property type="component" value="Unassembled WGS sequence"/>
</dbReference>
<evidence type="ECO:0000256" key="7">
    <source>
        <dbReference type="ARBA" id="ARBA00047989"/>
    </source>
</evidence>
<evidence type="ECO:0000256" key="3">
    <source>
        <dbReference type="ARBA" id="ARBA00022679"/>
    </source>
</evidence>
<evidence type="ECO:0000256" key="6">
    <source>
        <dbReference type="ARBA" id="ARBA00022833"/>
    </source>
</evidence>
<dbReference type="InterPro" id="IPR038371">
    <property type="entry name" value="Cu_polyphenol_OxRdtase_sf"/>
</dbReference>
<keyword evidence="12" id="KW-1185">Reference proteome</keyword>
<dbReference type="RefSeq" id="WP_130162009.1">
    <property type="nucleotide sequence ID" value="NZ_SGIM01000006.1"/>
</dbReference>
<dbReference type="InterPro" id="IPR011324">
    <property type="entry name" value="Cytotoxic_necrot_fac-like_cat"/>
</dbReference>
<accession>A0A4Q6XHV0</accession>
<dbReference type="InterPro" id="IPR003730">
    <property type="entry name" value="Cu_polyphenol_OxRdtase"/>
</dbReference>
<evidence type="ECO:0000256" key="10">
    <source>
        <dbReference type="RuleBase" id="RU361274"/>
    </source>
</evidence>
<proteinExistence type="inferred from homology"/>
<comment type="catalytic activity">
    <reaction evidence="1">
        <text>inosine + phosphate = alpha-D-ribose 1-phosphate + hypoxanthine</text>
        <dbReference type="Rhea" id="RHEA:27646"/>
        <dbReference type="ChEBI" id="CHEBI:17368"/>
        <dbReference type="ChEBI" id="CHEBI:17596"/>
        <dbReference type="ChEBI" id="CHEBI:43474"/>
        <dbReference type="ChEBI" id="CHEBI:57720"/>
        <dbReference type="EC" id="2.4.2.1"/>
    </reaction>
    <physiologicalReaction direction="left-to-right" evidence="1">
        <dbReference type="Rhea" id="RHEA:27647"/>
    </physiologicalReaction>
</comment>
<evidence type="ECO:0000256" key="9">
    <source>
        <dbReference type="ARBA" id="ARBA00049893"/>
    </source>
</evidence>
<dbReference type="PANTHER" id="PTHR30616">
    <property type="entry name" value="UNCHARACTERIZED PROTEIN YFIH"/>
    <property type="match status" value="1"/>
</dbReference>
<dbReference type="CDD" id="cd16833">
    <property type="entry name" value="YfiH"/>
    <property type="match status" value="1"/>
</dbReference>
<comment type="catalytic activity">
    <reaction evidence="9">
        <text>S-methyl-5'-thioadenosine + phosphate = 5-(methylsulfanyl)-alpha-D-ribose 1-phosphate + adenine</text>
        <dbReference type="Rhea" id="RHEA:11852"/>
        <dbReference type="ChEBI" id="CHEBI:16708"/>
        <dbReference type="ChEBI" id="CHEBI:17509"/>
        <dbReference type="ChEBI" id="CHEBI:43474"/>
        <dbReference type="ChEBI" id="CHEBI:58533"/>
        <dbReference type="EC" id="2.4.2.28"/>
    </reaction>
    <physiologicalReaction direction="left-to-right" evidence="9">
        <dbReference type="Rhea" id="RHEA:11853"/>
    </physiologicalReaction>
</comment>
<keyword evidence="4" id="KW-0479">Metal-binding</keyword>
<dbReference type="NCBIfam" id="TIGR00726">
    <property type="entry name" value="peptidoglycan editing factor PgeF"/>
    <property type="match status" value="1"/>
</dbReference>
<dbReference type="EMBL" id="SGIM01000006">
    <property type="protein sequence ID" value="RZF52600.1"/>
    <property type="molecule type" value="Genomic_DNA"/>
</dbReference>
<dbReference type="GO" id="GO:0005507">
    <property type="term" value="F:copper ion binding"/>
    <property type="evidence" value="ECO:0007669"/>
    <property type="project" value="TreeGrafter"/>
</dbReference>
<dbReference type="Gene3D" id="3.60.140.10">
    <property type="entry name" value="CNF1/YfiH-like putative cysteine hydrolases"/>
    <property type="match status" value="1"/>
</dbReference>
<evidence type="ECO:0000313" key="11">
    <source>
        <dbReference type="EMBL" id="RZF52600.1"/>
    </source>
</evidence>
<gene>
    <name evidence="11" type="primary">pgeF</name>
    <name evidence="11" type="ORF">EXE30_08465</name>
</gene>
<keyword evidence="5" id="KW-0378">Hydrolase</keyword>
<comment type="similarity">
    <text evidence="2 10">Belongs to the purine nucleoside phosphorylase YfiH/LACC1 family.</text>
</comment>
<evidence type="ECO:0000256" key="5">
    <source>
        <dbReference type="ARBA" id="ARBA00022801"/>
    </source>
</evidence>
<dbReference type="PANTHER" id="PTHR30616:SF2">
    <property type="entry name" value="PURINE NUCLEOSIDE PHOSPHORYLASE LACC1"/>
    <property type="match status" value="1"/>
</dbReference>
<reference evidence="11 12" key="1">
    <citation type="submission" date="2019-02" db="EMBL/GenBank/DDBJ databases">
        <title>The draft genome of Acinetobacter halotolerans strain JCM 31009.</title>
        <authorList>
            <person name="Qin J."/>
            <person name="Feng Y."/>
            <person name="Nemec A."/>
            <person name="Zong Z."/>
        </authorList>
    </citation>
    <scope>NUCLEOTIDE SEQUENCE [LARGE SCALE GENOMIC DNA]</scope>
    <source>
        <strain evidence="11 12">JCM 31009</strain>
    </source>
</reference>
<evidence type="ECO:0000313" key="12">
    <source>
        <dbReference type="Proteomes" id="UP000292110"/>
    </source>
</evidence>
<organism evidence="11 12">
    <name type="scientific">Acinetobacter halotolerans</name>
    <dbReference type="NCBI Taxonomy" id="1752076"/>
    <lineage>
        <taxon>Bacteria</taxon>
        <taxon>Pseudomonadati</taxon>
        <taxon>Pseudomonadota</taxon>
        <taxon>Gammaproteobacteria</taxon>
        <taxon>Moraxellales</taxon>
        <taxon>Moraxellaceae</taxon>
        <taxon>Acinetobacter</taxon>
    </lineage>
</organism>
<dbReference type="GO" id="GO:0016787">
    <property type="term" value="F:hydrolase activity"/>
    <property type="evidence" value="ECO:0007669"/>
    <property type="project" value="UniProtKB-KW"/>
</dbReference>
<keyword evidence="3" id="KW-0808">Transferase</keyword>
<dbReference type="AlphaFoldDB" id="A0A4Q6XHV0"/>
<evidence type="ECO:0000256" key="4">
    <source>
        <dbReference type="ARBA" id="ARBA00022723"/>
    </source>
</evidence>
<comment type="catalytic activity">
    <reaction evidence="7">
        <text>adenosine + H2O + H(+) = inosine + NH4(+)</text>
        <dbReference type="Rhea" id="RHEA:24408"/>
        <dbReference type="ChEBI" id="CHEBI:15377"/>
        <dbReference type="ChEBI" id="CHEBI:15378"/>
        <dbReference type="ChEBI" id="CHEBI:16335"/>
        <dbReference type="ChEBI" id="CHEBI:17596"/>
        <dbReference type="ChEBI" id="CHEBI:28938"/>
        <dbReference type="EC" id="3.5.4.4"/>
    </reaction>
    <physiologicalReaction direction="left-to-right" evidence="7">
        <dbReference type="Rhea" id="RHEA:24409"/>
    </physiologicalReaction>
</comment>
<name>A0A4Q6XHV0_9GAMM</name>
<dbReference type="GO" id="GO:0017061">
    <property type="term" value="F:S-methyl-5-thioadenosine phosphorylase activity"/>
    <property type="evidence" value="ECO:0007669"/>
    <property type="project" value="UniProtKB-EC"/>
</dbReference>